<dbReference type="InterPro" id="IPR016130">
    <property type="entry name" value="Tyr_Pase_AS"/>
</dbReference>
<dbReference type="CDD" id="cd01392">
    <property type="entry name" value="HTH_LacI"/>
    <property type="match status" value="1"/>
</dbReference>
<dbReference type="PROSITE" id="PS50932">
    <property type="entry name" value="HTH_LACI_2"/>
    <property type="match status" value="1"/>
</dbReference>
<evidence type="ECO:0000256" key="3">
    <source>
        <dbReference type="ARBA" id="ARBA00023163"/>
    </source>
</evidence>
<dbReference type="RefSeq" id="WP_340268558.1">
    <property type="nucleotide sequence ID" value="NZ_JBBEOG010000003.1"/>
</dbReference>
<dbReference type="PROSITE" id="PS00356">
    <property type="entry name" value="HTH_LACI_1"/>
    <property type="match status" value="1"/>
</dbReference>
<evidence type="ECO:0000313" key="5">
    <source>
        <dbReference type="EMBL" id="MFC5382486.1"/>
    </source>
</evidence>
<dbReference type="InterPro" id="IPR046335">
    <property type="entry name" value="LacI/GalR-like_sensor"/>
</dbReference>
<protein>
    <submittedName>
        <fullName evidence="5">LacI family DNA-binding transcriptional regulator</fullName>
    </submittedName>
</protein>
<sequence length="341" mass="36140">MTSIHDVARAAGVSISTVSYALSGKRAVTEATRRRVEAAVEQLGYRPNAGARMLAGRRTFILAVTEPVRPDTYAPAHMAFVAATAAAARRYDYDVLLLTRDEATGGLDRVTGSRLVDGVVVLDVTRDDERAELVRRLGVPAVVVGVPDDTNGLVCVDLDFEAAARLAVDRLVDAGHRVLGLLGHPGSTYERGSNFPPRIRDAFLAHAAARGVEARLATPERGEQHVRDAVDDLLGPAGDLTGLVMHCDEGAQRTALDQLAVRGVPAPERVSVVSAASTFDTSALPVPLDVIPLVPERSCDRAVELVMQQLDGTVAPTVELLAPTYVSHGSVRERGALDAAP</sequence>
<dbReference type="PANTHER" id="PTHR30146:SF153">
    <property type="entry name" value="LACTOSE OPERON REPRESSOR"/>
    <property type="match status" value="1"/>
</dbReference>
<feature type="domain" description="HTH lacI-type" evidence="4">
    <location>
        <begin position="2"/>
        <end position="56"/>
    </location>
</feature>
<evidence type="ECO:0000256" key="2">
    <source>
        <dbReference type="ARBA" id="ARBA00023125"/>
    </source>
</evidence>
<accession>A0ABW0GUD3</accession>
<keyword evidence="1" id="KW-0805">Transcription regulation</keyword>
<dbReference type="Pfam" id="PF13377">
    <property type="entry name" value="Peripla_BP_3"/>
    <property type="match status" value="1"/>
</dbReference>
<dbReference type="Gene3D" id="1.10.260.40">
    <property type="entry name" value="lambda repressor-like DNA-binding domains"/>
    <property type="match status" value="1"/>
</dbReference>
<dbReference type="PROSITE" id="PS00383">
    <property type="entry name" value="TYR_PHOSPHATASE_1"/>
    <property type="match status" value="1"/>
</dbReference>
<comment type="caution">
    <text evidence="5">The sequence shown here is derived from an EMBL/GenBank/DDBJ whole genome shotgun (WGS) entry which is preliminary data.</text>
</comment>
<keyword evidence="3" id="KW-0804">Transcription</keyword>
<dbReference type="Pfam" id="PF00356">
    <property type="entry name" value="LacI"/>
    <property type="match status" value="1"/>
</dbReference>
<reference evidence="6" key="1">
    <citation type="journal article" date="2019" name="Int. J. Syst. Evol. Microbiol.">
        <title>The Global Catalogue of Microorganisms (GCM) 10K type strain sequencing project: providing services to taxonomists for standard genome sequencing and annotation.</title>
        <authorList>
            <consortium name="The Broad Institute Genomics Platform"/>
            <consortium name="The Broad Institute Genome Sequencing Center for Infectious Disease"/>
            <person name="Wu L."/>
            <person name="Ma J."/>
        </authorList>
    </citation>
    <scope>NUCLEOTIDE SEQUENCE [LARGE SCALE GENOMIC DNA]</scope>
    <source>
        <strain evidence="6">CCUG 43114</strain>
    </source>
</reference>
<dbReference type="InterPro" id="IPR010982">
    <property type="entry name" value="Lambda_DNA-bd_dom_sf"/>
</dbReference>
<dbReference type="Proteomes" id="UP001596122">
    <property type="component" value="Unassembled WGS sequence"/>
</dbReference>
<evidence type="ECO:0000256" key="1">
    <source>
        <dbReference type="ARBA" id="ARBA00023015"/>
    </source>
</evidence>
<gene>
    <name evidence="5" type="ORF">ACFPJ6_17100</name>
</gene>
<evidence type="ECO:0000313" key="6">
    <source>
        <dbReference type="Proteomes" id="UP001596122"/>
    </source>
</evidence>
<proteinExistence type="predicted"/>
<dbReference type="Gene3D" id="3.40.50.2300">
    <property type="match status" value="2"/>
</dbReference>
<dbReference type="InterPro" id="IPR000843">
    <property type="entry name" value="HTH_LacI"/>
</dbReference>
<name>A0ABW0GUD3_9MICO</name>
<keyword evidence="2 5" id="KW-0238">DNA-binding</keyword>
<evidence type="ECO:0000259" key="4">
    <source>
        <dbReference type="PROSITE" id="PS50932"/>
    </source>
</evidence>
<dbReference type="SUPFAM" id="SSF53822">
    <property type="entry name" value="Periplasmic binding protein-like I"/>
    <property type="match status" value="1"/>
</dbReference>
<dbReference type="PANTHER" id="PTHR30146">
    <property type="entry name" value="LACI-RELATED TRANSCRIPTIONAL REPRESSOR"/>
    <property type="match status" value="1"/>
</dbReference>
<dbReference type="SMART" id="SM00354">
    <property type="entry name" value="HTH_LACI"/>
    <property type="match status" value="1"/>
</dbReference>
<dbReference type="EMBL" id="JBHSLD010000027">
    <property type="protein sequence ID" value="MFC5382486.1"/>
    <property type="molecule type" value="Genomic_DNA"/>
</dbReference>
<dbReference type="SUPFAM" id="SSF47413">
    <property type="entry name" value="lambda repressor-like DNA-binding domains"/>
    <property type="match status" value="1"/>
</dbReference>
<dbReference type="InterPro" id="IPR028082">
    <property type="entry name" value="Peripla_BP_I"/>
</dbReference>
<organism evidence="5 6">
    <name type="scientific">Aquipuribacter nitratireducens</name>
    <dbReference type="NCBI Taxonomy" id="650104"/>
    <lineage>
        <taxon>Bacteria</taxon>
        <taxon>Bacillati</taxon>
        <taxon>Actinomycetota</taxon>
        <taxon>Actinomycetes</taxon>
        <taxon>Micrococcales</taxon>
        <taxon>Intrasporangiaceae</taxon>
        <taxon>Aquipuribacter</taxon>
    </lineage>
</organism>
<keyword evidence="6" id="KW-1185">Reference proteome</keyword>
<dbReference type="GO" id="GO:0003677">
    <property type="term" value="F:DNA binding"/>
    <property type="evidence" value="ECO:0007669"/>
    <property type="project" value="UniProtKB-KW"/>
</dbReference>